<evidence type="ECO:0000313" key="2">
    <source>
        <dbReference type="Proteomes" id="UP000530514"/>
    </source>
</evidence>
<gene>
    <name evidence="1" type="ORF">H1164_12115</name>
</gene>
<protein>
    <submittedName>
        <fullName evidence="1">DUF3906 family protein</fullName>
    </submittedName>
</protein>
<name>A0A7W1XBI8_9BACL</name>
<evidence type="ECO:0000313" key="1">
    <source>
        <dbReference type="EMBL" id="MBA4543633.1"/>
    </source>
</evidence>
<proteinExistence type="predicted"/>
<dbReference type="EMBL" id="JACEIP010000019">
    <property type="protein sequence ID" value="MBA4543633.1"/>
    <property type="molecule type" value="Genomic_DNA"/>
</dbReference>
<reference evidence="1 2" key="1">
    <citation type="submission" date="2020-07" db="EMBL/GenBank/DDBJ databases">
        <authorList>
            <person name="Feng H."/>
        </authorList>
    </citation>
    <scope>NUCLEOTIDE SEQUENCE [LARGE SCALE GENOMIC DNA]</scope>
    <source>
        <strain evidence="2">s-11</strain>
    </source>
</reference>
<dbReference type="AlphaFoldDB" id="A0A7W1XBI8"/>
<comment type="caution">
    <text evidence="1">The sequence shown here is derived from an EMBL/GenBank/DDBJ whole genome shotgun (WGS) entry which is preliminary data.</text>
</comment>
<dbReference type="OrthoDB" id="2990550at2"/>
<accession>A0A7W1XBI8</accession>
<dbReference type="Pfam" id="PF13046">
    <property type="entry name" value="DUF3906"/>
    <property type="match status" value="1"/>
</dbReference>
<sequence>MENELYLYRLTAAGGEGKQYTIIVVSPTDEKAFQDAEKELERQVLVTPVISEWNLIEKKRIRPGSGYVLESCS</sequence>
<dbReference type="InterPro" id="IPR024998">
    <property type="entry name" value="DUF3906"/>
</dbReference>
<organism evidence="1 2">
    <name type="scientific">Thermoactinomyces daqus</name>
    <dbReference type="NCBI Taxonomy" id="1329516"/>
    <lineage>
        <taxon>Bacteria</taxon>
        <taxon>Bacillati</taxon>
        <taxon>Bacillota</taxon>
        <taxon>Bacilli</taxon>
        <taxon>Bacillales</taxon>
        <taxon>Thermoactinomycetaceae</taxon>
        <taxon>Thermoactinomyces</taxon>
    </lineage>
</organism>
<dbReference type="Proteomes" id="UP000530514">
    <property type="component" value="Unassembled WGS sequence"/>
</dbReference>
<keyword evidence="2" id="KW-1185">Reference proteome</keyword>
<dbReference type="RefSeq" id="WP_033099114.1">
    <property type="nucleotide sequence ID" value="NZ_JACEIP010000019.1"/>
</dbReference>